<evidence type="ECO:0000313" key="2">
    <source>
        <dbReference type="Proteomes" id="UP000422232"/>
    </source>
</evidence>
<proteinExistence type="predicted"/>
<dbReference type="InterPro" id="IPR005063">
    <property type="entry name" value="Transposase_27"/>
</dbReference>
<dbReference type="EMBL" id="CP038908">
    <property type="protein sequence ID" value="QGO05971.1"/>
    <property type="molecule type" value="Genomic_DNA"/>
</dbReference>
<dbReference type="GO" id="GO:0006313">
    <property type="term" value="P:DNA transposition"/>
    <property type="evidence" value="ECO:0007669"/>
    <property type="project" value="InterPro"/>
</dbReference>
<protein>
    <submittedName>
        <fullName evidence="1">IS1 transposase</fullName>
    </submittedName>
</protein>
<accession>A0A9Q6LKQ2</accession>
<dbReference type="GO" id="GO:0003677">
    <property type="term" value="F:DNA binding"/>
    <property type="evidence" value="ECO:0007669"/>
    <property type="project" value="InterPro"/>
</dbReference>
<gene>
    <name evidence="1" type="ORF">Psal009_01873</name>
</gene>
<dbReference type="AlphaFoldDB" id="A0A9Q6LKQ2"/>
<dbReference type="Pfam" id="PF03400">
    <property type="entry name" value="DDE_Tnp_IS1"/>
    <property type="match status" value="1"/>
</dbReference>
<evidence type="ECO:0000313" key="1">
    <source>
        <dbReference type="EMBL" id="QGO05971.1"/>
    </source>
</evidence>
<organism evidence="1 2">
    <name type="scientific">Piscirickettsia salmonis</name>
    <dbReference type="NCBI Taxonomy" id="1238"/>
    <lineage>
        <taxon>Bacteria</taxon>
        <taxon>Pseudomonadati</taxon>
        <taxon>Pseudomonadota</taxon>
        <taxon>Gammaproteobacteria</taxon>
        <taxon>Thiotrichales</taxon>
        <taxon>Piscirickettsiaceae</taxon>
        <taxon>Piscirickettsia</taxon>
    </lineage>
</organism>
<dbReference type="Proteomes" id="UP000422232">
    <property type="component" value="Chromosome"/>
</dbReference>
<sequence>MWSFVGHKKNQRWLWHAIDHSTRKIIAYHFGRRKDEALIALKSKLSSFNIRYYYTDDWGSYQRILPEDSHFIGKKTHRPLSASI</sequence>
<reference evidence="1 2" key="1">
    <citation type="submission" date="2019-04" db="EMBL/GenBank/DDBJ databases">
        <title>Complete genome sequencing of Piscirickettsia salmonis strain Psal-009.</title>
        <authorList>
            <person name="Schober I."/>
            <person name="Bunk B."/>
            <person name="Sproer C."/>
            <person name="Carril G.P."/>
            <person name="Riedel T."/>
            <person name="Flores-Herrera P.A."/>
            <person name="Nourdin-Galindo G."/>
            <person name="Marshall S.H."/>
            <person name="Overmann J."/>
        </authorList>
    </citation>
    <scope>NUCLEOTIDE SEQUENCE [LARGE SCALE GENOMIC DNA]</scope>
    <source>
        <strain evidence="1 2">Psal-009</strain>
    </source>
</reference>
<name>A0A9Q6LKQ2_PISSA</name>
<dbReference type="GO" id="GO:0004803">
    <property type="term" value="F:transposase activity"/>
    <property type="evidence" value="ECO:0007669"/>
    <property type="project" value="InterPro"/>
</dbReference>
<keyword evidence="2" id="KW-1185">Reference proteome</keyword>